<dbReference type="eggNOG" id="KOG0592">
    <property type="taxonomic scope" value="Eukaryota"/>
</dbReference>
<dbReference type="Proteomes" id="UP000007494">
    <property type="component" value="Chromosome VIII"/>
</dbReference>
<dbReference type="PROSITE" id="PS00108">
    <property type="entry name" value="PROTEIN_KINASE_ST"/>
    <property type="match status" value="1"/>
</dbReference>
<feature type="region of interest" description="Disordered" evidence="10">
    <location>
        <begin position="1"/>
        <end position="23"/>
    </location>
</feature>
<dbReference type="RefSeq" id="XP_003884048.1">
    <property type="nucleotide sequence ID" value="XM_003883999.1"/>
</dbReference>
<feature type="compositionally biased region" description="Acidic residues" evidence="10">
    <location>
        <begin position="481"/>
        <end position="494"/>
    </location>
</feature>
<dbReference type="GO" id="GO:0005524">
    <property type="term" value="F:ATP binding"/>
    <property type="evidence" value="ECO:0007669"/>
    <property type="project" value="UniProtKB-KW"/>
</dbReference>
<dbReference type="AlphaFoldDB" id="F0VJV5"/>
<feature type="binding site" evidence="7">
    <location>
        <position position="67"/>
    </location>
    <ligand>
        <name>ATP</name>
        <dbReference type="ChEBI" id="CHEBI:30616"/>
    </ligand>
</feature>
<dbReference type="SUPFAM" id="SSF56112">
    <property type="entry name" value="Protein kinase-like (PK-like)"/>
    <property type="match status" value="1"/>
</dbReference>
<dbReference type="PANTHER" id="PTHR24350">
    <property type="entry name" value="SERINE/THREONINE-PROTEIN KINASE IAL-RELATED"/>
    <property type="match status" value="1"/>
</dbReference>
<evidence type="ECO:0000256" key="8">
    <source>
        <dbReference type="PIRSR" id="PIRSR630616-3"/>
    </source>
</evidence>
<evidence type="ECO:0000256" key="2">
    <source>
        <dbReference type="ARBA" id="ARBA00022679"/>
    </source>
</evidence>
<evidence type="ECO:0000256" key="6">
    <source>
        <dbReference type="PIRSR" id="PIRSR630616-1"/>
    </source>
</evidence>
<dbReference type="GeneID" id="13441925"/>
<keyword evidence="5 7" id="KW-0067">ATP-binding</keyword>
<evidence type="ECO:0000313" key="12">
    <source>
        <dbReference type="EMBL" id="CBZ54016.1"/>
    </source>
</evidence>
<dbReference type="PROSITE" id="PS50011">
    <property type="entry name" value="PROTEIN_KINASE_DOM"/>
    <property type="match status" value="1"/>
</dbReference>
<feature type="region of interest" description="Disordered" evidence="10">
    <location>
        <begin position="383"/>
        <end position="415"/>
    </location>
</feature>
<evidence type="ECO:0000256" key="3">
    <source>
        <dbReference type="ARBA" id="ARBA00022741"/>
    </source>
</evidence>
<keyword evidence="14" id="KW-1185">Reference proteome</keyword>
<proteinExistence type="predicted"/>
<dbReference type="Gene3D" id="1.10.510.10">
    <property type="entry name" value="Transferase(Phosphotransferase) domain 1"/>
    <property type="match status" value="1"/>
</dbReference>
<evidence type="ECO:0000256" key="9">
    <source>
        <dbReference type="SAM" id="Coils"/>
    </source>
</evidence>
<dbReference type="VEuPathDB" id="ToxoDB:NCLIV_037990"/>
<organism evidence="12 14">
    <name type="scientific">Neospora caninum (strain Liverpool)</name>
    <dbReference type="NCBI Taxonomy" id="572307"/>
    <lineage>
        <taxon>Eukaryota</taxon>
        <taxon>Sar</taxon>
        <taxon>Alveolata</taxon>
        <taxon>Apicomplexa</taxon>
        <taxon>Conoidasida</taxon>
        <taxon>Coccidia</taxon>
        <taxon>Eucoccidiorida</taxon>
        <taxon>Eimeriorina</taxon>
        <taxon>Sarcocystidae</taxon>
        <taxon>Neospora</taxon>
    </lineage>
</organism>
<evidence type="ECO:0000256" key="1">
    <source>
        <dbReference type="ARBA" id="ARBA00022527"/>
    </source>
</evidence>
<reference evidence="13" key="4">
    <citation type="journal article" date="2015" name="PLoS ONE">
        <title>Comprehensive Evaluation of Toxoplasma gondii VEG and Neospora caninum LIV Genomes with Tachyzoite Stage Transcriptome and Proteome Defines Novel Transcript Features.</title>
        <authorList>
            <person name="Ramaprasad A."/>
            <person name="Mourier T."/>
            <person name="Naeem R."/>
            <person name="Malas T.B."/>
            <person name="Moussa E."/>
            <person name="Panigrahi A."/>
            <person name="Vermont S.J."/>
            <person name="Otto T.D."/>
            <person name="Wastling J."/>
            <person name="Pain A."/>
        </authorList>
    </citation>
    <scope>NUCLEOTIDE SEQUENCE</scope>
    <source>
        <strain evidence="13">Liverpool</strain>
    </source>
</reference>
<evidence type="ECO:0000313" key="14">
    <source>
        <dbReference type="Proteomes" id="UP000007494"/>
    </source>
</evidence>
<dbReference type="GO" id="GO:0004674">
    <property type="term" value="F:protein serine/threonine kinase activity"/>
    <property type="evidence" value="ECO:0007669"/>
    <property type="project" value="UniProtKB-KW"/>
</dbReference>
<feature type="domain" description="Protein kinase" evidence="11">
    <location>
        <begin position="36"/>
        <end position="320"/>
    </location>
</feature>
<evidence type="ECO:0000259" key="11">
    <source>
        <dbReference type="PROSITE" id="PS50011"/>
    </source>
</evidence>
<feature type="binding site" evidence="7">
    <location>
        <begin position="119"/>
        <end position="121"/>
    </location>
    <ligand>
        <name>ATP</name>
        <dbReference type="ChEBI" id="CHEBI:30616"/>
    </ligand>
</feature>
<dbReference type="EMBL" id="LN714483">
    <property type="protein sequence ID" value="CEL68020.1"/>
    <property type="molecule type" value="Genomic_DNA"/>
</dbReference>
<evidence type="ECO:0000313" key="13">
    <source>
        <dbReference type="EMBL" id="CEL68020.1"/>
    </source>
</evidence>
<keyword evidence="3 7" id="KW-0547">Nucleotide-binding</keyword>
<evidence type="ECO:0000256" key="7">
    <source>
        <dbReference type="PIRSR" id="PIRSR630616-2"/>
    </source>
</evidence>
<reference evidence="14" key="3">
    <citation type="journal article" date="2012" name="PLoS Pathog.">
        <title>Comparative genomics of the apicomplexan parasites Toxoplasma gondii and Neospora caninum: Coccidia differing in host range and transmission strategy.</title>
        <authorList>
            <person name="Reid A.J."/>
            <person name="Vermont S.J."/>
            <person name="Cotton J.A."/>
            <person name="Harris D."/>
            <person name="Hill-Cawthorne G.A."/>
            <person name="Konen-Waisman S."/>
            <person name="Latham S.M."/>
            <person name="Mourier T."/>
            <person name="Norton R."/>
            <person name="Quail M.A."/>
            <person name="Sanders M."/>
            <person name="Shanmugam D."/>
            <person name="Sohal A."/>
            <person name="Wasmuth J.D."/>
            <person name="Brunk B."/>
            <person name="Grigg M.E."/>
            <person name="Howard J.C."/>
            <person name="Parkinson J."/>
            <person name="Roos D.S."/>
            <person name="Trees A.J."/>
            <person name="Berriman M."/>
            <person name="Pain A."/>
            <person name="Wastling J.M."/>
        </authorList>
    </citation>
    <scope>NUCLEOTIDE SEQUENCE [LARGE SCALE GENOMIC DNA]</scope>
    <source>
        <strain evidence="14">Liverpool</strain>
    </source>
</reference>
<evidence type="ECO:0000256" key="4">
    <source>
        <dbReference type="ARBA" id="ARBA00022777"/>
    </source>
</evidence>
<dbReference type="InterPro" id="IPR030616">
    <property type="entry name" value="Aur-like"/>
</dbReference>
<evidence type="ECO:0000256" key="5">
    <source>
        <dbReference type="ARBA" id="ARBA00022840"/>
    </source>
</evidence>
<dbReference type="EMBL" id="FR823390">
    <property type="protein sequence ID" value="CBZ54016.1"/>
    <property type="molecule type" value="Genomic_DNA"/>
</dbReference>
<keyword evidence="2" id="KW-0808">Transferase</keyword>
<reference evidence="12" key="2">
    <citation type="submission" date="2011-03" db="EMBL/GenBank/DDBJ databases">
        <title>Comparative genomics and transcriptomics of Neospora caninum and Toxoplasma gondii.</title>
        <authorList>
            <person name="Reid A.J."/>
            <person name="Sohal A."/>
            <person name="Harris D."/>
            <person name="Quail M."/>
            <person name="Sanders M."/>
            <person name="Berriman M."/>
            <person name="Wastling J.M."/>
            <person name="Pain A."/>
        </authorList>
    </citation>
    <scope>NUCLEOTIDE SEQUENCE</scope>
    <source>
        <strain evidence="12">Liverpool</strain>
    </source>
</reference>
<feature type="region of interest" description="Disordered" evidence="10">
    <location>
        <begin position="453"/>
        <end position="508"/>
    </location>
</feature>
<keyword evidence="4 12" id="KW-0418">Kinase</keyword>
<feature type="compositionally biased region" description="Basic and acidic residues" evidence="10">
    <location>
        <begin position="471"/>
        <end position="480"/>
    </location>
</feature>
<reference evidence="12" key="1">
    <citation type="submission" date="2011-02" db="EMBL/GenBank/DDBJ databases">
        <authorList>
            <person name="Aslett M."/>
        </authorList>
    </citation>
    <scope>NUCLEOTIDE SEQUENCE</scope>
    <source>
        <strain evidence="12">Liverpool</strain>
    </source>
</reference>
<name>F0VJV5_NEOCL</name>
<feature type="active site" description="Proton acceptor" evidence="6">
    <location>
        <position position="164"/>
    </location>
</feature>
<dbReference type="InterPro" id="IPR011009">
    <property type="entry name" value="Kinase-like_dom_sf"/>
</dbReference>
<dbReference type="InterPro" id="IPR000719">
    <property type="entry name" value="Prot_kinase_dom"/>
</dbReference>
<dbReference type="InterPro" id="IPR008271">
    <property type="entry name" value="Ser/Thr_kinase_AS"/>
</dbReference>
<keyword evidence="1" id="KW-0723">Serine/threonine-protein kinase</keyword>
<protein>
    <submittedName>
        <fullName evidence="13">AGC kinase, putative</fullName>
    </submittedName>
    <submittedName>
        <fullName evidence="12">Putative AGC kinase</fullName>
    </submittedName>
</protein>
<dbReference type="Pfam" id="PF00069">
    <property type="entry name" value="Pkinase"/>
    <property type="match status" value="1"/>
</dbReference>
<keyword evidence="9" id="KW-0175">Coiled coil</keyword>
<dbReference type="FunCoup" id="F0VJV5">
    <property type="interactions" value="32"/>
</dbReference>
<dbReference type="SMART" id="SM00220">
    <property type="entry name" value="S_TKc"/>
    <property type="match status" value="1"/>
</dbReference>
<feature type="binding site" evidence="7">
    <location>
        <begin position="168"/>
        <end position="169"/>
    </location>
    <ligand>
        <name>ATP</name>
        <dbReference type="ChEBI" id="CHEBI:30616"/>
    </ligand>
</feature>
<accession>F0VJV5</accession>
<sequence>MKAGFLESSSSRRSRLSVAKTPPPLKEDGKFTFDHFSLERFLGRGNFCEVFEATLVDDPAGQAYALKVFDRKQVMRLNKIQDVLMERHCMLRLNEPGHPNVIKMIATFKDEFRVCIVYELAENGELWELLMHGGVLTENLAARYILQLCAAVEYIHSKGIIHRDIKAENIVVKRDGNLKLIDFGTAVDLEHPEVKPPILGSPSPLISASNRKLPARVSFAHHIGTPQFMPPEAVQNKDSGKMRDLWSLGCTIYQILTGNPPFDASTNYFIFLKVQAHDLHFPPHFPPGARELVEQLLAPDPARRLGRENGIYDVLNHPYILSLKAKFSSSLARSIAPVPLLQDLCFRSLLHAYFVKLTAAEEQKEEARERAREDAIKRQCLAAVEEAEDEEPSERGREGQGTEEAPVEGREDPSDAEKYMQLIDEVIPEGVKKQVQNPDQPFVKILLDRLHDAAASRQATQSWQDALADQWLKESEKRQDSDDEQKDAAEEEEGDDKRSDGDGENEEK</sequence>
<dbReference type="InParanoid" id="F0VJV5"/>
<evidence type="ECO:0000256" key="10">
    <source>
        <dbReference type="SAM" id="MobiDB-lite"/>
    </source>
</evidence>
<dbReference type="OrthoDB" id="347657at2759"/>
<gene>
    <name evidence="13" type="ORF">BN1204_037990</name>
    <name evidence="12" type="ORF">NCLIV_037990</name>
</gene>
<dbReference type="OMA" id="VLMERHC"/>
<feature type="binding site" evidence="7">
    <location>
        <position position="182"/>
    </location>
    <ligand>
        <name>ATP</name>
        <dbReference type="ChEBI" id="CHEBI:30616"/>
    </ligand>
</feature>
<feature type="cross-link" description="Glycyl lysine isopeptide (Lys-Gly) (interchain with G-Cter in SUMO2)" evidence="8">
    <location>
        <position position="166"/>
    </location>
</feature>
<feature type="coiled-coil region" evidence="9">
    <location>
        <begin position="350"/>
        <end position="377"/>
    </location>
</feature>